<protein>
    <submittedName>
        <fullName evidence="1">Uncharacterized protein</fullName>
    </submittedName>
</protein>
<evidence type="ECO:0000313" key="1">
    <source>
        <dbReference type="EMBL" id="OQX00476.1"/>
    </source>
</evidence>
<accession>A0A1Y1Q9I9</accession>
<evidence type="ECO:0000313" key="2">
    <source>
        <dbReference type="Proteomes" id="UP000192491"/>
    </source>
</evidence>
<dbReference type="InterPro" id="IPR036390">
    <property type="entry name" value="WH_DNA-bd_sf"/>
</dbReference>
<gene>
    <name evidence="1" type="ORF">BWK73_48325</name>
</gene>
<dbReference type="Pfam" id="PF25212">
    <property type="entry name" value="HVO_A0114"/>
    <property type="match status" value="1"/>
</dbReference>
<dbReference type="AlphaFoldDB" id="A0A1Y1Q9I9"/>
<name>A0A1Y1Q9I9_9GAMM</name>
<reference evidence="1 2" key="1">
    <citation type="submission" date="2017-01" db="EMBL/GenBank/DDBJ databases">
        <title>Novel large sulfur bacteria in the metagenomes of groundwater-fed chemosynthetic microbial mats in the Lake Huron basin.</title>
        <authorList>
            <person name="Sharrar A.M."/>
            <person name="Flood B.E."/>
            <person name="Bailey J.V."/>
            <person name="Jones D.S."/>
            <person name="Biddanda B."/>
            <person name="Ruberg S.A."/>
            <person name="Marcus D.N."/>
            <person name="Dick G.J."/>
        </authorList>
    </citation>
    <scope>NUCLEOTIDE SEQUENCE [LARGE SCALE GENOMIC DNA]</scope>
    <source>
        <strain evidence="1">A8</strain>
    </source>
</reference>
<dbReference type="Proteomes" id="UP000192491">
    <property type="component" value="Unassembled WGS sequence"/>
</dbReference>
<dbReference type="Gene3D" id="1.10.10.10">
    <property type="entry name" value="Winged helix-like DNA-binding domain superfamily/Winged helix DNA-binding domain"/>
    <property type="match status" value="1"/>
</dbReference>
<proteinExistence type="predicted"/>
<organism evidence="1 2">
    <name type="scientific">Thiothrix lacustris</name>
    <dbReference type="NCBI Taxonomy" id="525917"/>
    <lineage>
        <taxon>Bacteria</taxon>
        <taxon>Pseudomonadati</taxon>
        <taxon>Pseudomonadota</taxon>
        <taxon>Gammaproteobacteria</taxon>
        <taxon>Thiotrichales</taxon>
        <taxon>Thiotrichaceae</taxon>
        <taxon>Thiothrix</taxon>
    </lineage>
</organism>
<dbReference type="InterPro" id="IPR036388">
    <property type="entry name" value="WH-like_DNA-bd_sf"/>
</dbReference>
<sequence length="119" mass="13383">MRTLTISLMDSQSAMRDMRQSAIRAWKTGEYQDEALTYATPAQLFKVFTLERWEIIACLQQQAKPISLLELSRLLGVSTQHLQEDLDVLLAEGVVERNANGISTPYAAIHTDFTLKKAA</sequence>
<dbReference type="EMBL" id="MTEJ01000641">
    <property type="protein sequence ID" value="OQX00476.1"/>
    <property type="molecule type" value="Genomic_DNA"/>
</dbReference>
<dbReference type="SUPFAM" id="SSF46785">
    <property type="entry name" value="Winged helix' DNA-binding domain"/>
    <property type="match status" value="1"/>
</dbReference>
<comment type="caution">
    <text evidence="1">The sequence shown here is derived from an EMBL/GenBank/DDBJ whole genome shotgun (WGS) entry which is preliminary data.</text>
</comment>